<proteinExistence type="predicted"/>
<accession>Q4SL53</accession>
<gene>
    <name evidence="2" type="ORF">GSTENG00016411001</name>
</gene>
<dbReference type="AlphaFoldDB" id="Q4SL53"/>
<dbReference type="EMBL" id="CAAE01014563">
    <property type="protein sequence ID" value="CAF98629.1"/>
    <property type="molecule type" value="Genomic_DNA"/>
</dbReference>
<evidence type="ECO:0000256" key="1">
    <source>
        <dbReference type="SAM" id="MobiDB-lite"/>
    </source>
</evidence>
<sequence>MTRNAMPNPVRLPYTNTYCVLGLSVGPPVCDWRAFWGSDGHDSLSQSEDPRLRILAIWSPSLCLLRCYHVPGLLVEAALACGTTRTYFRDISCIGSTFLWVLLPVRTSVIRSVTATSRPLFTSAPPWPVSGDGGKRRGPAGSRGRKVERMMCKAGGPREHKGTVREPPADGSQVCIFLLSSLG</sequence>
<reference evidence="2" key="2">
    <citation type="submission" date="2004-02" db="EMBL/GenBank/DDBJ databases">
        <authorList>
            <consortium name="Genoscope"/>
            <consortium name="Whitehead Institute Centre for Genome Research"/>
        </authorList>
    </citation>
    <scope>NUCLEOTIDE SEQUENCE</scope>
</reference>
<feature type="region of interest" description="Disordered" evidence="1">
    <location>
        <begin position="126"/>
        <end position="147"/>
    </location>
</feature>
<name>Q4SL53_TETNG</name>
<reference evidence="2" key="1">
    <citation type="journal article" date="2004" name="Nature">
        <title>Genome duplication in the teleost fish Tetraodon nigroviridis reveals the early vertebrate proto-karyotype.</title>
        <authorList>
            <person name="Jaillon O."/>
            <person name="Aury J.-M."/>
            <person name="Brunet F."/>
            <person name="Petit J.-L."/>
            <person name="Stange-Thomann N."/>
            <person name="Mauceli E."/>
            <person name="Bouneau L."/>
            <person name="Fischer C."/>
            <person name="Ozouf-Costaz C."/>
            <person name="Bernot A."/>
            <person name="Nicaud S."/>
            <person name="Jaffe D."/>
            <person name="Fisher S."/>
            <person name="Lutfalla G."/>
            <person name="Dossat C."/>
            <person name="Segurens B."/>
            <person name="Dasilva C."/>
            <person name="Salanoubat M."/>
            <person name="Levy M."/>
            <person name="Boudet N."/>
            <person name="Castellano S."/>
            <person name="Anthouard V."/>
            <person name="Jubin C."/>
            <person name="Castelli V."/>
            <person name="Katinka M."/>
            <person name="Vacherie B."/>
            <person name="Biemont C."/>
            <person name="Skalli Z."/>
            <person name="Cattolico L."/>
            <person name="Poulain J."/>
            <person name="De Berardinis V."/>
            <person name="Cruaud C."/>
            <person name="Duprat S."/>
            <person name="Brottier P."/>
            <person name="Coutanceau J.-P."/>
            <person name="Gouzy J."/>
            <person name="Parra G."/>
            <person name="Lardier G."/>
            <person name="Chapple C."/>
            <person name="McKernan K.J."/>
            <person name="McEwan P."/>
            <person name="Bosak S."/>
            <person name="Kellis M."/>
            <person name="Volff J.-N."/>
            <person name="Guigo R."/>
            <person name="Zody M.C."/>
            <person name="Mesirov J."/>
            <person name="Lindblad-Toh K."/>
            <person name="Birren B."/>
            <person name="Nusbaum C."/>
            <person name="Kahn D."/>
            <person name="Robinson-Rechavi M."/>
            <person name="Laudet V."/>
            <person name="Schachter V."/>
            <person name="Quetier F."/>
            <person name="Saurin W."/>
            <person name="Scarpelli C."/>
            <person name="Wincker P."/>
            <person name="Lander E.S."/>
            <person name="Weissenbach J."/>
            <person name="Roest Crollius H."/>
        </authorList>
    </citation>
    <scope>NUCLEOTIDE SEQUENCE [LARGE SCALE GENOMIC DNA]</scope>
</reference>
<evidence type="ECO:0000313" key="2">
    <source>
        <dbReference type="EMBL" id="CAF98629.1"/>
    </source>
</evidence>
<dbReference type="KEGG" id="tng:GSTEN00016411G001"/>
<protein>
    <submittedName>
        <fullName evidence="2">(spotted green pufferfish) hypothetical protein</fullName>
    </submittedName>
</protein>
<organism evidence="2">
    <name type="scientific">Tetraodon nigroviridis</name>
    <name type="common">Spotted green pufferfish</name>
    <name type="synonym">Chelonodon nigroviridis</name>
    <dbReference type="NCBI Taxonomy" id="99883"/>
    <lineage>
        <taxon>Eukaryota</taxon>
        <taxon>Metazoa</taxon>
        <taxon>Chordata</taxon>
        <taxon>Craniata</taxon>
        <taxon>Vertebrata</taxon>
        <taxon>Euteleostomi</taxon>
        <taxon>Actinopterygii</taxon>
        <taxon>Neopterygii</taxon>
        <taxon>Teleostei</taxon>
        <taxon>Neoteleostei</taxon>
        <taxon>Acanthomorphata</taxon>
        <taxon>Eupercaria</taxon>
        <taxon>Tetraodontiformes</taxon>
        <taxon>Tetradontoidea</taxon>
        <taxon>Tetraodontidae</taxon>
        <taxon>Tetraodon</taxon>
    </lineage>
</organism>
<comment type="caution">
    <text evidence="2">The sequence shown here is derived from an EMBL/GenBank/DDBJ whole genome shotgun (WGS) entry which is preliminary data.</text>
</comment>